<feature type="region of interest" description="Disordered" evidence="1">
    <location>
        <begin position="403"/>
        <end position="425"/>
    </location>
</feature>
<dbReference type="RefSeq" id="WP_018582405.1">
    <property type="nucleotide sequence ID" value="NZ_UFXQ01000001.1"/>
</dbReference>
<dbReference type="Proteomes" id="UP000254467">
    <property type="component" value="Unassembled WGS sequence"/>
</dbReference>
<name>A0A376CLW1_9CORY</name>
<keyword evidence="3" id="KW-1185">Reference proteome</keyword>
<gene>
    <name evidence="2" type="ORF">NCTC11862_01060</name>
</gene>
<proteinExistence type="predicted"/>
<sequence length="588" mass="65262">MIADKACAYTIHPEVLEQKAQWVERSGAAELLDQYFEESRGRGGRVSEYRFSMLGYLTVKAALMAIPRAASDAEAYRVIRELTVDQLERLGMNAEVRTASDKAFYNWIARRLRVVDPGFDLPARRVTNAEHRRHVGSRTPEVSAAVHLAADRLHAVVNLLVAASVDETHPAGARGDIVIDETVVDLAGQSDGLGSRDNKFRAAAYMGAYYVRDREDNSINTAGQPVKTVKKAAFGIGITAVTRIGDVEDLYGVAPVITGIAIHKPTSASIEGATRAIQAHQQHGFDNRKGTRGRLPYLTVDMGYNQKRGFNDACLDLGYSPVVRYPRSWRAVWASAGDEHTFRGVPAGPVQIAGDFYCPAAARIATGTTRLVRKTVDILDDDDGFERHDRRLEALLPMLMGTNSRPYRARPQGRPRKDSDSARPTARIDLVCPAVQGRVRCPLKPASMVAGPETPTVTPSWNAEDFRCCAKSQVTVEYSRDQWRMATWGMTPGSWEHATYFEAARALTEQRFSVMKSVHVAGISDLHWSGRREPGIAILVALWVASTNRAIQDSHSRRRKRRTSSIKRRWAHIEEDLGRRPVTIPPRT</sequence>
<accession>A0A376CLW1</accession>
<reference evidence="2 3" key="1">
    <citation type="submission" date="2018-06" db="EMBL/GenBank/DDBJ databases">
        <authorList>
            <consortium name="Pathogen Informatics"/>
            <person name="Doyle S."/>
        </authorList>
    </citation>
    <scope>NUCLEOTIDE SEQUENCE [LARGE SCALE GENOMIC DNA]</scope>
    <source>
        <strain evidence="2 3">NCTC11862</strain>
    </source>
</reference>
<protein>
    <submittedName>
        <fullName evidence="2">Uncharacterized protein</fullName>
    </submittedName>
</protein>
<dbReference type="AlphaFoldDB" id="A0A376CLW1"/>
<evidence type="ECO:0000256" key="1">
    <source>
        <dbReference type="SAM" id="MobiDB-lite"/>
    </source>
</evidence>
<evidence type="ECO:0000313" key="2">
    <source>
        <dbReference type="EMBL" id="STC69275.1"/>
    </source>
</evidence>
<evidence type="ECO:0000313" key="3">
    <source>
        <dbReference type="Proteomes" id="UP000254467"/>
    </source>
</evidence>
<dbReference type="EMBL" id="UFXQ01000001">
    <property type="protein sequence ID" value="STC69275.1"/>
    <property type="molecule type" value="Genomic_DNA"/>
</dbReference>
<organism evidence="2 3">
    <name type="scientific">Corynebacterium pilosum</name>
    <dbReference type="NCBI Taxonomy" id="35756"/>
    <lineage>
        <taxon>Bacteria</taxon>
        <taxon>Bacillati</taxon>
        <taxon>Actinomycetota</taxon>
        <taxon>Actinomycetes</taxon>
        <taxon>Mycobacteriales</taxon>
        <taxon>Corynebacteriaceae</taxon>
        <taxon>Corynebacterium</taxon>
    </lineage>
</organism>